<dbReference type="RefSeq" id="WP_379912089.1">
    <property type="nucleotide sequence ID" value="NZ_JBHSWE010000001.1"/>
</dbReference>
<keyword evidence="2" id="KW-0004">4Fe-4S</keyword>
<keyword evidence="3" id="KW-0479">Metal-binding</keyword>
<dbReference type="PROSITE" id="PS51379">
    <property type="entry name" value="4FE4S_FER_2"/>
    <property type="match status" value="1"/>
</dbReference>
<dbReference type="Proteomes" id="UP001596422">
    <property type="component" value="Unassembled WGS sequence"/>
</dbReference>
<dbReference type="Pfam" id="PF13746">
    <property type="entry name" value="Fer4_18"/>
    <property type="match status" value="1"/>
</dbReference>
<evidence type="ECO:0000313" key="10">
    <source>
        <dbReference type="Proteomes" id="UP001596422"/>
    </source>
</evidence>
<proteinExistence type="predicted"/>
<dbReference type="NCBIfam" id="TIGR02745">
    <property type="entry name" value="ccoG_rdxA_fixG"/>
    <property type="match status" value="1"/>
</dbReference>
<keyword evidence="5" id="KW-0408">Iron</keyword>
<keyword evidence="4" id="KW-0249">Electron transport</keyword>
<dbReference type="Gene3D" id="2.60.40.10">
    <property type="entry name" value="Immunoglobulins"/>
    <property type="match status" value="1"/>
</dbReference>
<evidence type="ECO:0000256" key="3">
    <source>
        <dbReference type="ARBA" id="ARBA00022723"/>
    </source>
</evidence>
<reference evidence="10" key="1">
    <citation type="journal article" date="2019" name="Int. J. Syst. Evol. Microbiol.">
        <title>The Global Catalogue of Microorganisms (GCM) 10K type strain sequencing project: providing services to taxonomists for standard genome sequencing and annotation.</title>
        <authorList>
            <consortium name="The Broad Institute Genomics Platform"/>
            <consortium name="The Broad Institute Genome Sequencing Center for Infectious Disease"/>
            <person name="Wu L."/>
            <person name="Ma J."/>
        </authorList>
    </citation>
    <scope>NUCLEOTIDE SEQUENCE [LARGE SCALE GENOMIC DNA]</scope>
    <source>
        <strain evidence="10">NBRC 111756</strain>
    </source>
</reference>
<evidence type="ECO:0000256" key="7">
    <source>
        <dbReference type="SAM" id="Phobius"/>
    </source>
</evidence>
<sequence length="266" mass="29706">MATYGNAGWLREQVCIYMCPYARFQSVMFDQDTLVISYDEKRGEQRGSRKKGADYKARGLGDCIDCGNCVHVCPVGIDIRDGLQYECVACGACVDACDDIMDRMGYPRGLIRYTTEHSLEGNRTKILRPRLIGYFAVLCVMVAAFGYTLASRVPLEVDVLRDRGQLFTRTPDGWIENSYTLKLANKGQQAHRYSISVRGLDGVELVTTSELDIPAGQLIDLPLRLQIDPKLMPRPNVEIHFRVETIDGSDIGLEAESRFIGPAPGR</sequence>
<gene>
    <name evidence="9" type="primary">ccoG</name>
    <name evidence="9" type="ORF">ACFQDL_28485</name>
</gene>
<dbReference type="Gene3D" id="1.10.1060.10">
    <property type="entry name" value="Alpha-helical ferredoxin"/>
    <property type="match status" value="1"/>
</dbReference>
<dbReference type="Pfam" id="PF11614">
    <property type="entry name" value="FixG_C"/>
    <property type="match status" value="1"/>
</dbReference>
<keyword evidence="6" id="KW-0411">Iron-sulfur</keyword>
<dbReference type="EMBL" id="JBHSWE010000001">
    <property type="protein sequence ID" value="MFC6673591.1"/>
    <property type="molecule type" value="Genomic_DNA"/>
</dbReference>
<dbReference type="InterPro" id="IPR009051">
    <property type="entry name" value="Helical_ferredxn"/>
</dbReference>
<evidence type="ECO:0000256" key="4">
    <source>
        <dbReference type="ARBA" id="ARBA00022982"/>
    </source>
</evidence>
<feature type="domain" description="4Fe-4S ferredoxin-type" evidence="8">
    <location>
        <begin position="54"/>
        <end position="82"/>
    </location>
</feature>
<dbReference type="InterPro" id="IPR017900">
    <property type="entry name" value="4Fe4S_Fe_S_CS"/>
</dbReference>
<dbReference type="PANTHER" id="PTHR30176">
    <property type="entry name" value="FERREDOXIN-TYPE PROTEIN NAPH"/>
    <property type="match status" value="1"/>
</dbReference>
<evidence type="ECO:0000256" key="5">
    <source>
        <dbReference type="ARBA" id="ARBA00023004"/>
    </source>
</evidence>
<feature type="transmembrane region" description="Helical" evidence="7">
    <location>
        <begin position="131"/>
        <end position="150"/>
    </location>
</feature>
<keyword evidence="1" id="KW-0813">Transport</keyword>
<keyword evidence="7" id="KW-1133">Transmembrane helix</keyword>
<accession>A0ABW2A7R9</accession>
<organism evidence="9 10">
    <name type="scientific">Marinobacterium aestuariivivens</name>
    <dbReference type="NCBI Taxonomy" id="1698799"/>
    <lineage>
        <taxon>Bacteria</taxon>
        <taxon>Pseudomonadati</taxon>
        <taxon>Pseudomonadota</taxon>
        <taxon>Gammaproteobacteria</taxon>
        <taxon>Oceanospirillales</taxon>
        <taxon>Oceanospirillaceae</taxon>
        <taxon>Marinobacterium</taxon>
    </lineage>
</organism>
<evidence type="ECO:0000256" key="6">
    <source>
        <dbReference type="ARBA" id="ARBA00023014"/>
    </source>
</evidence>
<evidence type="ECO:0000256" key="2">
    <source>
        <dbReference type="ARBA" id="ARBA00022485"/>
    </source>
</evidence>
<keyword evidence="10" id="KW-1185">Reference proteome</keyword>
<dbReference type="InterPro" id="IPR032879">
    <property type="entry name" value="FixG_C"/>
</dbReference>
<evidence type="ECO:0000259" key="8">
    <source>
        <dbReference type="PROSITE" id="PS51379"/>
    </source>
</evidence>
<dbReference type="InterPro" id="IPR051684">
    <property type="entry name" value="Electron_Trans/Redox"/>
</dbReference>
<keyword evidence="7" id="KW-0472">Membrane</keyword>
<dbReference type="InterPro" id="IPR014116">
    <property type="entry name" value="Cyt_c_oxidase_cbb3_FixG"/>
</dbReference>
<comment type="caution">
    <text evidence="9">The sequence shown here is derived from an EMBL/GenBank/DDBJ whole genome shotgun (WGS) entry which is preliminary data.</text>
</comment>
<name>A0ABW2A7R9_9GAMM</name>
<dbReference type="InterPro" id="IPR017896">
    <property type="entry name" value="4Fe4S_Fe-S-bd"/>
</dbReference>
<dbReference type="InterPro" id="IPR013783">
    <property type="entry name" value="Ig-like_fold"/>
</dbReference>
<protein>
    <submittedName>
        <fullName evidence="9">Cytochrome c oxidase accessory protein CcoG</fullName>
    </submittedName>
</protein>
<dbReference type="PANTHER" id="PTHR30176:SF3">
    <property type="entry name" value="FERREDOXIN-TYPE PROTEIN NAPH"/>
    <property type="match status" value="1"/>
</dbReference>
<evidence type="ECO:0000256" key="1">
    <source>
        <dbReference type="ARBA" id="ARBA00022448"/>
    </source>
</evidence>
<dbReference type="PROSITE" id="PS00198">
    <property type="entry name" value="4FE4S_FER_1"/>
    <property type="match status" value="1"/>
</dbReference>
<keyword evidence="7" id="KW-0812">Transmembrane</keyword>
<evidence type="ECO:0000313" key="9">
    <source>
        <dbReference type="EMBL" id="MFC6673591.1"/>
    </source>
</evidence>
<dbReference type="SUPFAM" id="SSF54862">
    <property type="entry name" value="4Fe-4S ferredoxins"/>
    <property type="match status" value="1"/>
</dbReference>